<keyword evidence="1" id="KW-1133">Transmembrane helix</keyword>
<keyword evidence="1" id="KW-0812">Transmembrane</keyword>
<dbReference type="Proteomes" id="UP000245535">
    <property type="component" value="Unassembled WGS sequence"/>
</dbReference>
<evidence type="ECO:0000313" key="3">
    <source>
        <dbReference type="Proteomes" id="UP000245535"/>
    </source>
</evidence>
<gene>
    <name evidence="2" type="ORF">BC781_102399</name>
</gene>
<reference evidence="2 3" key="1">
    <citation type="submission" date="2018-03" db="EMBL/GenBank/DDBJ databases">
        <title>Genomic Encyclopedia of Archaeal and Bacterial Type Strains, Phase II (KMG-II): from individual species to whole genera.</title>
        <authorList>
            <person name="Goeker M."/>
        </authorList>
    </citation>
    <scope>NUCLEOTIDE SEQUENCE [LARGE SCALE GENOMIC DNA]</scope>
    <source>
        <strain evidence="2 3">DSM 28229</strain>
    </source>
</reference>
<name>A0A315ZCM7_SEDFL</name>
<evidence type="ECO:0000313" key="2">
    <source>
        <dbReference type="EMBL" id="PWJ42853.1"/>
    </source>
</evidence>
<feature type="transmembrane region" description="Helical" evidence="1">
    <location>
        <begin position="46"/>
        <end position="64"/>
    </location>
</feature>
<evidence type="ECO:0000256" key="1">
    <source>
        <dbReference type="SAM" id="Phobius"/>
    </source>
</evidence>
<feature type="transmembrane region" description="Helical" evidence="1">
    <location>
        <begin position="12"/>
        <end position="34"/>
    </location>
</feature>
<comment type="caution">
    <text evidence="2">The sequence shown here is derived from an EMBL/GenBank/DDBJ whole genome shotgun (WGS) entry which is preliminary data.</text>
</comment>
<organism evidence="2 3">
    <name type="scientific">Sediminitomix flava</name>
    <dbReference type="NCBI Taxonomy" id="379075"/>
    <lineage>
        <taxon>Bacteria</taxon>
        <taxon>Pseudomonadati</taxon>
        <taxon>Bacteroidota</taxon>
        <taxon>Cytophagia</taxon>
        <taxon>Cytophagales</taxon>
        <taxon>Flammeovirgaceae</taxon>
        <taxon>Sediminitomix</taxon>
    </lineage>
</organism>
<sequence length="94" mass="10713">MTNLSHVLQPLRIILLSGIITYCIYSASGFFIILFNSGGVLSNSTLPAHIIALTSLSMWGSMIYYRQTEYSKKLNIFRWSLFTLSALFLFFANY</sequence>
<keyword evidence="1" id="KW-0472">Membrane</keyword>
<proteinExistence type="predicted"/>
<keyword evidence="3" id="KW-1185">Reference proteome</keyword>
<dbReference type="EMBL" id="QGDO01000002">
    <property type="protein sequence ID" value="PWJ42853.1"/>
    <property type="molecule type" value="Genomic_DNA"/>
</dbReference>
<accession>A0A315ZCM7</accession>
<dbReference type="RefSeq" id="WP_146201661.1">
    <property type="nucleotide sequence ID" value="NZ_QGDO01000002.1"/>
</dbReference>
<protein>
    <submittedName>
        <fullName evidence="2">Uncharacterized protein</fullName>
    </submittedName>
</protein>
<feature type="transmembrane region" description="Helical" evidence="1">
    <location>
        <begin position="76"/>
        <end position="92"/>
    </location>
</feature>
<dbReference type="AlphaFoldDB" id="A0A315ZCM7"/>